<dbReference type="EMBL" id="CM001887">
    <property type="protein sequence ID" value="EOY33286.1"/>
    <property type="molecule type" value="Genomic_DNA"/>
</dbReference>
<gene>
    <name evidence="2" type="ORF">TCM_041229</name>
</gene>
<evidence type="ECO:0000256" key="1">
    <source>
        <dbReference type="SAM" id="MobiDB-lite"/>
    </source>
</evidence>
<proteinExistence type="predicted"/>
<dbReference type="Gramene" id="EOY33286">
    <property type="protein sequence ID" value="EOY33286"/>
    <property type="gene ID" value="TCM_041229"/>
</dbReference>
<feature type="region of interest" description="Disordered" evidence="1">
    <location>
        <begin position="178"/>
        <end position="249"/>
    </location>
</feature>
<dbReference type="PANTHER" id="PTHR21678:SF0">
    <property type="entry name" value="C3H1-TYPE DOMAIN-CONTAINING PROTEIN"/>
    <property type="match status" value="1"/>
</dbReference>
<dbReference type="FunCoup" id="A0A061GUX5">
    <property type="interactions" value="965"/>
</dbReference>
<dbReference type="InterPro" id="IPR012677">
    <property type="entry name" value="Nucleotide-bd_a/b_plait_sf"/>
</dbReference>
<organism evidence="2 3">
    <name type="scientific">Theobroma cacao</name>
    <name type="common">Cacao</name>
    <name type="synonym">Cocoa</name>
    <dbReference type="NCBI Taxonomy" id="3641"/>
    <lineage>
        <taxon>Eukaryota</taxon>
        <taxon>Viridiplantae</taxon>
        <taxon>Streptophyta</taxon>
        <taxon>Embryophyta</taxon>
        <taxon>Tracheophyta</taxon>
        <taxon>Spermatophyta</taxon>
        <taxon>Magnoliopsida</taxon>
        <taxon>eudicotyledons</taxon>
        <taxon>Gunneridae</taxon>
        <taxon>Pentapetalae</taxon>
        <taxon>rosids</taxon>
        <taxon>malvids</taxon>
        <taxon>Malvales</taxon>
        <taxon>Malvaceae</taxon>
        <taxon>Byttnerioideae</taxon>
        <taxon>Theobroma</taxon>
    </lineage>
</organism>
<dbReference type="InterPro" id="IPR039884">
    <property type="entry name" value="R3HC1/R3HCL"/>
</dbReference>
<reference evidence="2 3" key="1">
    <citation type="journal article" date="2013" name="Genome Biol.">
        <title>The genome sequence of the most widely cultivated cacao type and its use to identify candidate genes regulating pod color.</title>
        <authorList>
            <person name="Motamayor J.C."/>
            <person name="Mockaitis K."/>
            <person name="Schmutz J."/>
            <person name="Haiminen N."/>
            <person name="Iii D.L."/>
            <person name="Cornejo O."/>
            <person name="Findley S.D."/>
            <person name="Zheng P."/>
            <person name="Utro F."/>
            <person name="Royaert S."/>
            <person name="Saski C."/>
            <person name="Jenkins J."/>
            <person name="Podicheti R."/>
            <person name="Zhao M."/>
            <person name="Scheffler B.E."/>
            <person name="Stack J.C."/>
            <person name="Feltus F.A."/>
            <person name="Mustiga G.M."/>
            <person name="Amores F."/>
            <person name="Phillips W."/>
            <person name="Marelli J.P."/>
            <person name="May G.D."/>
            <person name="Shapiro H."/>
            <person name="Ma J."/>
            <person name="Bustamante C.D."/>
            <person name="Schnell R.J."/>
            <person name="Main D."/>
            <person name="Gilbert D."/>
            <person name="Parida L."/>
            <person name="Kuhn D.N."/>
        </authorList>
    </citation>
    <scope>NUCLEOTIDE SEQUENCE [LARGE SCALE GENOMIC DNA]</scope>
    <source>
        <strain evidence="3">cv. Matina 1-6</strain>
    </source>
</reference>
<protein>
    <submittedName>
        <fullName evidence="2">Uncharacterized protein isoform 1</fullName>
    </submittedName>
</protein>
<dbReference type="Proteomes" id="UP000026915">
    <property type="component" value="Chromosome 9"/>
</dbReference>
<dbReference type="eggNOG" id="KOG4483">
    <property type="taxonomic scope" value="Eukaryota"/>
</dbReference>
<evidence type="ECO:0000313" key="3">
    <source>
        <dbReference type="Proteomes" id="UP000026915"/>
    </source>
</evidence>
<dbReference type="HOGENOM" id="CLU_443073_0_0_1"/>
<keyword evidence="3" id="KW-1185">Reference proteome</keyword>
<dbReference type="PANTHER" id="PTHR21678">
    <property type="entry name" value="GROWTH INHIBITION AND DIFFERENTIATION RELATED PROTEIN 88"/>
    <property type="match status" value="1"/>
</dbReference>
<evidence type="ECO:0000313" key="2">
    <source>
        <dbReference type="EMBL" id="EOY33286.1"/>
    </source>
</evidence>
<accession>A0A061GUX5</accession>
<sequence>MVHPDKCRHPQAKEAFGALAKGQQQLLDQQERDYVLSQVTAAKEELRAKRKKQLKKDTASNSKLLVDEEQSNQKQKEKKKMEKGKANWSEEVEDLVTAGDTQGAISFLENLVSKLETTPSSDDLQLASALSDLAALYSSIGYSLKSDQLFSRASLLKQRAHSSSDVGLAKKDLKEDSLPLPNVSLAGNDKPFTHGNIEKGPMTGDDGEPSKLSSDDDWEAIADREPNELLSSEGLPGVSSLSLKDSKVEAPKRRGRGTFSYRKSELYSDQLSDGVFATKDTENEDVCIDSEIKTVETKYGTHHVLVLADFSPSTRTTYLEKLFEDFRDRGVVIRWVNDTTALAVFCTPSIALEACNHVNCPFTVRILDEDDMLLGSISARDLEPPRQRPQTSARTAQRLIAQGMGLKLSSSTFGSRELRNQEEARKNRIIKPVCKAWYTLSHDQHLLRIYDARADNKSLGLILHCDCLKQNKLVLGQSLSAAMCYSDGSIEIWVMGEYNVKESWVKDYVIGAYLPITLNQTTRVVLDNEKEDKLLWERDPKGAFSVKQCIRVMDLHTCLKSHEVLVLHGSPSQKESELKCKANQERQDVVELYEMLWVKVLYMFYGPLGIHDSNYVK</sequence>
<feature type="region of interest" description="Disordered" evidence="1">
    <location>
        <begin position="47"/>
        <end position="89"/>
    </location>
</feature>
<dbReference type="Gene3D" id="3.30.70.330">
    <property type="match status" value="1"/>
</dbReference>
<name>A0A061GUX5_THECC</name>
<dbReference type="InParanoid" id="A0A061GUX5"/>
<dbReference type="AlphaFoldDB" id="A0A061GUX5"/>